<accession>A0ABV6ZX71</accession>
<proteinExistence type="predicted"/>
<dbReference type="PROSITE" id="PS50943">
    <property type="entry name" value="HTH_CROC1"/>
    <property type="match status" value="1"/>
</dbReference>
<dbReference type="InterPro" id="IPR010982">
    <property type="entry name" value="Lambda_DNA-bd_dom_sf"/>
</dbReference>
<dbReference type="SUPFAM" id="SSF47413">
    <property type="entry name" value="lambda repressor-like DNA-binding domains"/>
    <property type="match status" value="1"/>
</dbReference>
<keyword evidence="3" id="KW-1185">Reference proteome</keyword>
<feature type="domain" description="HTH cro/C1-type" evidence="1">
    <location>
        <begin position="28"/>
        <end position="82"/>
    </location>
</feature>
<dbReference type="PANTHER" id="PTHR43236:SF1">
    <property type="entry name" value="BLL7220 PROTEIN"/>
    <property type="match status" value="1"/>
</dbReference>
<dbReference type="CDD" id="cd00093">
    <property type="entry name" value="HTH_XRE"/>
    <property type="match status" value="1"/>
</dbReference>
<sequence length="138" mass="15148">MAATGSDKSAKHNPRAITDFDVELGERIRIARKLAGLTQTALADKLGLTFQQIQKYELGRNRIAAGRLVELAEALGKPLGFFYDNPAAFEPGEPIFQPLKGLDPDTAQRVLTALERADPKVRRSIVQMIETVTNQSDS</sequence>
<protein>
    <submittedName>
        <fullName evidence="2">Helix-turn-helix domain-containing protein</fullName>
    </submittedName>
</protein>
<dbReference type="Gene3D" id="1.10.260.40">
    <property type="entry name" value="lambda repressor-like DNA-binding domains"/>
    <property type="match status" value="1"/>
</dbReference>
<reference evidence="3" key="1">
    <citation type="journal article" date="2019" name="Int. J. Syst. Evol. Microbiol.">
        <title>The Global Catalogue of Microorganisms (GCM) 10K type strain sequencing project: providing services to taxonomists for standard genome sequencing and annotation.</title>
        <authorList>
            <consortium name="The Broad Institute Genomics Platform"/>
            <consortium name="The Broad Institute Genome Sequencing Center for Infectious Disease"/>
            <person name="Wu L."/>
            <person name="Ma J."/>
        </authorList>
    </citation>
    <scope>NUCLEOTIDE SEQUENCE [LARGE SCALE GENOMIC DNA]</scope>
    <source>
        <strain evidence="3">KCTC 52487</strain>
    </source>
</reference>
<dbReference type="Proteomes" id="UP001595379">
    <property type="component" value="Unassembled WGS sequence"/>
</dbReference>
<evidence type="ECO:0000313" key="2">
    <source>
        <dbReference type="EMBL" id="MFC2926050.1"/>
    </source>
</evidence>
<comment type="caution">
    <text evidence="2">The sequence shown here is derived from an EMBL/GenBank/DDBJ whole genome shotgun (WGS) entry which is preliminary data.</text>
</comment>
<gene>
    <name evidence="2" type="ORF">ACFOOR_08020</name>
</gene>
<dbReference type="InterPro" id="IPR001387">
    <property type="entry name" value="Cro/C1-type_HTH"/>
</dbReference>
<dbReference type="PANTHER" id="PTHR43236">
    <property type="entry name" value="ANTITOXIN HIGA1"/>
    <property type="match status" value="1"/>
</dbReference>
<dbReference type="RefSeq" id="WP_343165599.1">
    <property type="nucleotide sequence ID" value="NZ_JBHRSV010000015.1"/>
</dbReference>
<dbReference type="SMART" id="SM00530">
    <property type="entry name" value="HTH_XRE"/>
    <property type="match status" value="1"/>
</dbReference>
<dbReference type="InterPro" id="IPR052345">
    <property type="entry name" value="Rad_response_metalloprotease"/>
</dbReference>
<name>A0ABV6ZX71_9PROT</name>
<dbReference type="EMBL" id="JBHRSV010000015">
    <property type="protein sequence ID" value="MFC2926050.1"/>
    <property type="molecule type" value="Genomic_DNA"/>
</dbReference>
<dbReference type="Pfam" id="PF01381">
    <property type="entry name" value="HTH_3"/>
    <property type="match status" value="1"/>
</dbReference>
<evidence type="ECO:0000313" key="3">
    <source>
        <dbReference type="Proteomes" id="UP001595379"/>
    </source>
</evidence>
<evidence type="ECO:0000259" key="1">
    <source>
        <dbReference type="PROSITE" id="PS50943"/>
    </source>
</evidence>
<organism evidence="2 3">
    <name type="scientific">Hyphobacterium vulgare</name>
    <dbReference type="NCBI Taxonomy" id="1736751"/>
    <lineage>
        <taxon>Bacteria</taxon>
        <taxon>Pseudomonadati</taxon>
        <taxon>Pseudomonadota</taxon>
        <taxon>Alphaproteobacteria</taxon>
        <taxon>Maricaulales</taxon>
        <taxon>Maricaulaceae</taxon>
        <taxon>Hyphobacterium</taxon>
    </lineage>
</organism>